<dbReference type="Proteomes" id="UP001361570">
    <property type="component" value="Unassembled WGS sequence"/>
</dbReference>
<dbReference type="EMBL" id="JBAPLU010000012">
    <property type="protein sequence ID" value="MEI4272675.1"/>
    <property type="molecule type" value="Genomic_DNA"/>
</dbReference>
<keyword evidence="1" id="KW-1133">Transmembrane helix</keyword>
<evidence type="ECO:0000313" key="3">
    <source>
        <dbReference type="Proteomes" id="UP001361570"/>
    </source>
</evidence>
<accession>A0ABU8DV06</accession>
<organism evidence="2 3">
    <name type="scientific">Klenkia sesuvii</name>
    <dbReference type="NCBI Taxonomy" id="3103137"/>
    <lineage>
        <taxon>Bacteria</taxon>
        <taxon>Bacillati</taxon>
        <taxon>Actinomycetota</taxon>
        <taxon>Actinomycetes</taxon>
        <taxon>Geodermatophilales</taxon>
        <taxon>Geodermatophilaceae</taxon>
        <taxon>Klenkia</taxon>
    </lineage>
</organism>
<name>A0ABU8DV06_9ACTN</name>
<gene>
    <name evidence="2" type="ORF">TEK04_13170</name>
</gene>
<sequence length="34" mass="3774">MIPSTGSATWDTVGQVALACLLAVSLLIMWRRRR</sequence>
<proteinExistence type="predicted"/>
<dbReference type="RefSeq" id="WP_336404804.1">
    <property type="nucleotide sequence ID" value="NZ_JBAPLU010000012.1"/>
</dbReference>
<feature type="transmembrane region" description="Helical" evidence="1">
    <location>
        <begin position="12"/>
        <end position="30"/>
    </location>
</feature>
<evidence type="ECO:0000256" key="1">
    <source>
        <dbReference type="SAM" id="Phobius"/>
    </source>
</evidence>
<dbReference type="NCBIfam" id="TIGR01167">
    <property type="entry name" value="LPXTG_anchor"/>
    <property type="match status" value="1"/>
</dbReference>
<reference evidence="2 3" key="1">
    <citation type="submission" date="2024-03" db="EMBL/GenBank/DDBJ databases">
        <title>Draft genome sequence of Klenkia sp. LSe6-5.</title>
        <authorList>
            <person name="Duangmal K."/>
            <person name="Chantavorakit T."/>
        </authorList>
    </citation>
    <scope>NUCLEOTIDE SEQUENCE [LARGE SCALE GENOMIC DNA]</scope>
    <source>
        <strain evidence="2 3">LSe6-5</strain>
    </source>
</reference>
<keyword evidence="1" id="KW-0472">Membrane</keyword>
<keyword evidence="3" id="KW-1185">Reference proteome</keyword>
<comment type="caution">
    <text evidence="2">The sequence shown here is derived from an EMBL/GenBank/DDBJ whole genome shotgun (WGS) entry which is preliminary data.</text>
</comment>
<evidence type="ECO:0000313" key="2">
    <source>
        <dbReference type="EMBL" id="MEI4272675.1"/>
    </source>
</evidence>
<keyword evidence="1" id="KW-0812">Transmembrane</keyword>
<protein>
    <submittedName>
        <fullName evidence="2">LPXTG cell wall anchor domain-containing protein</fullName>
    </submittedName>
</protein>